<protein>
    <submittedName>
        <fullName evidence="1">10416_t:CDS:1</fullName>
    </submittedName>
</protein>
<sequence>ACTYIPDTSSKDLDTSSEDSIVTNTSKSELKQKLEFYKKKPL</sequence>
<accession>A0ACA9NUT1</accession>
<comment type="caution">
    <text evidence="1">The sequence shown here is derived from an EMBL/GenBank/DDBJ whole genome shotgun (WGS) entry which is preliminary data.</text>
</comment>
<dbReference type="EMBL" id="CAJVPU010020513">
    <property type="protein sequence ID" value="CAG8677011.1"/>
    <property type="molecule type" value="Genomic_DNA"/>
</dbReference>
<dbReference type="Proteomes" id="UP000789702">
    <property type="component" value="Unassembled WGS sequence"/>
</dbReference>
<feature type="non-terminal residue" evidence="1">
    <location>
        <position position="1"/>
    </location>
</feature>
<keyword evidence="2" id="KW-1185">Reference proteome</keyword>
<gene>
    <name evidence="1" type="ORF">DHETER_LOCUS10455</name>
</gene>
<organism evidence="1 2">
    <name type="scientific">Dentiscutata heterogama</name>
    <dbReference type="NCBI Taxonomy" id="1316150"/>
    <lineage>
        <taxon>Eukaryota</taxon>
        <taxon>Fungi</taxon>
        <taxon>Fungi incertae sedis</taxon>
        <taxon>Mucoromycota</taxon>
        <taxon>Glomeromycotina</taxon>
        <taxon>Glomeromycetes</taxon>
        <taxon>Diversisporales</taxon>
        <taxon>Gigasporaceae</taxon>
        <taxon>Dentiscutata</taxon>
    </lineage>
</organism>
<evidence type="ECO:0000313" key="1">
    <source>
        <dbReference type="EMBL" id="CAG8677011.1"/>
    </source>
</evidence>
<name>A0ACA9NUT1_9GLOM</name>
<feature type="non-terminal residue" evidence="1">
    <location>
        <position position="42"/>
    </location>
</feature>
<proteinExistence type="predicted"/>
<reference evidence="1" key="1">
    <citation type="submission" date="2021-06" db="EMBL/GenBank/DDBJ databases">
        <authorList>
            <person name="Kallberg Y."/>
            <person name="Tangrot J."/>
            <person name="Rosling A."/>
        </authorList>
    </citation>
    <scope>NUCLEOTIDE SEQUENCE</scope>
    <source>
        <strain evidence="1">IL203A</strain>
    </source>
</reference>
<evidence type="ECO:0000313" key="2">
    <source>
        <dbReference type="Proteomes" id="UP000789702"/>
    </source>
</evidence>